<accession>A0A520S6T1</accession>
<sequence>MTVTDPTRQFVPLGQFKHPRYWPTWLGIGCMWVAANLPYSLQLQLGKFIGFLSYHFARGRRRVCEINLRLCFPNLSPEEHRNLVRKTFQSNGIGFIEIAIAWCGKLDKYRGMATFHGLENLGKAKAENKGVLLIGPHLTTFEMAGFLYSSIGELNGTYRANDKNPLFDAFMYNGRHRVYPGLFERKDIRGAMRCLKKGGLLWYAPDQDYGAQHSVFVPFFGNLAATITAGSRFAKFNGSPVVFFSHYRKPDNSGYEIHFSPVLEDYPSGDDEEDGRIINRWIEAAIRKQPDQYLWLHKRFKTPLPGKKENPYSS</sequence>
<dbReference type="NCBIfam" id="TIGR02207">
    <property type="entry name" value="lipid_A_htrB"/>
    <property type="match status" value="1"/>
</dbReference>
<evidence type="ECO:0000256" key="9">
    <source>
        <dbReference type="HAMAP-Rule" id="MF_01942"/>
    </source>
</evidence>
<dbReference type="GO" id="GO:0009103">
    <property type="term" value="P:lipopolysaccharide biosynthetic process"/>
    <property type="evidence" value="ECO:0007669"/>
    <property type="project" value="UniProtKB-UniRule"/>
</dbReference>
<evidence type="ECO:0000256" key="8">
    <source>
        <dbReference type="ARBA" id="ARBA00023315"/>
    </source>
</evidence>
<name>A0A520S6T1_9GAMM</name>
<evidence type="ECO:0000313" key="11">
    <source>
        <dbReference type="Proteomes" id="UP000320404"/>
    </source>
</evidence>
<keyword evidence="8 9" id="KW-0012">Acyltransferase</keyword>
<comment type="caution">
    <text evidence="10">The sequence shown here is derived from an EMBL/GenBank/DDBJ whole genome shotgun (WGS) entry which is preliminary data.</text>
</comment>
<dbReference type="EMBL" id="SHAH01000004">
    <property type="protein sequence ID" value="RZO78171.1"/>
    <property type="molecule type" value="Genomic_DNA"/>
</dbReference>
<keyword evidence="5 9" id="KW-0448">Lipopolysaccharide biosynthesis</keyword>
<comment type="similarity">
    <text evidence="9">Belongs to the LpxL/LpxM/LpxP family.</text>
</comment>
<evidence type="ECO:0000256" key="3">
    <source>
        <dbReference type="ARBA" id="ARBA00022679"/>
    </source>
</evidence>
<feature type="short sequence motif" description="HXXXXD motif" evidence="9">
    <location>
        <begin position="137"/>
        <end position="142"/>
    </location>
</feature>
<keyword evidence="1 9" id="KW-1003">Cell membrane</keyword>
<dbReference type="InterPro" id="IPR011920">
    <property type="entry name" value="Lipid_A_LpxL_LpxP"/>
</dbReference>
<dbReference type="PANTHER" id="PTHR30606:SF9">
    <property type="entry name" value="LIPID A BIOSYNTHESIS LAUROYLTRANSFERASE"/>
    <property type="match status" value="1"/>
</dbReference>
<evidence type="ECO:0000313" key="10">
    <source>
        <dbReference type="EMBL" id="RZO78171.1"/>
    </source>
</evidence>
<dbReference type="HAMAP" id="MF_01942">
    <property type="entry name" value="Lipid_A_LpxL_LpxP"/>
    <property type="match status" value="1"/>
</dbReference>
<dbReference type="EC" id="2.3.1.241" evidence="9"/>
<dbReference type="GO" id="GO:0036104">
    <property type="term" value="P:Kdo2-lipid A biosynthetic process"/>
    <property type="evidence" value="ECO:0007669"/>
    <property type="project" value="UniProtKB-UniRule"/>
</dbReference>
<comment type="pathway">
    <text evidence="9">Bacterial outer membrane biogenesis; lipopolysaccharide biosynthesis.</text>
</comment>
<dbReference type="PIRSF" id="PIRSF026649">
    <property type="entry name" value="MsbB"/>
    <property type="match status" value="1"/>
</dbReference>
<keyword evidence="6 9" id="KW-1133">Transmembrane helix</keyword>
<dbReference type="Pfam" id="PF03279">
    <property type="entry name" value="Lip_A_acyltrans"/>
    <property type="match status" value="1"/>
</dbReference>
<keyword evidence="4 9" id="KW-0812">Transmembrane</keyword>
<comment type="subcellular location">
    <subcellularLocation>
        <location evidence="9">Cell inner membrane</location>
        <topology evidence="9">Single-pass membrane protein</topology>
    </subcellularLocation>
</comment>
<evidence type="ECO:0000256" key="6">
    <source>
        <dbReference type="ARBA" id="ARBA00022989"/>
    </source>
</evidence>
<dbReference type="AlphaFoldDB" id="A0A520S6T1"/>
<dbReference type="UniPathway" id="UPA00030"/>
<organism evidence="10 11">
    <name type="scientific">OM182 bacterium</name>
    <dbReference type="NCBI Taxonomy" id="2510334"/>
    <lineage>
        <taxon>Bacteria</taxon>
        <taxon>Pseudomonadati</taxon>
        <taxon>Pseudomonadota</taxon>
        <taxon>Gammaproteobacteria</taxon>
        <taxon>OMG group</taxon>
        <taxon>OM182 clade</taxon>
    </lineage>
</organism>
<dbReference type="UniPathway" id="UPA00360">
    <property type="reaction ID" value="UER00485"/>
</dbReference>
<comment type="pathway">
    <text evidence="9">Glycolipid biosynthesis; KDO(2)-lipid A biosynthesis; KDO(2)-lipid A from CMP-3-deoxy-D-manno-octulosonate and lipid IV(A): step 3/4.</text>
</comment>
<evidence type="ECO:0000256" key="7">
    <source>
        <dbReference type="ARBA" id="ARBA00023136"/>
    </source>
</evidence>
<gene>
    <name evidence="9 10" type="primary">lpxL</name>
    <name evidence="10" type="ORF">EVA69_00650</name>
</gene>
<dbReference type="GO" id="GO:0009245">
    <property type="term" value="P:lipid A biosynthetic process"/>
    <property type="evidence" value="ECO:0007669"/>
    <property type="project" value="InterPro"/>
</dbReference>
<comment type="function">
    <text evidence="9">Catalyzes the transfer of an acyl chain from an acyl-[acyl-carrier-protein] (ACP) to a Kdo(2)-lipid IV(A) to form a Kdo(2)-(acyl)-lipid IV(A).</text>
</comment>
<comment type="catalytic activity">
    <reaction evidence="9">
        <text>an alpha-Kdo-(2-&gt;4)-alpha-Kdo-(2-&gt;6)-lipid IVA + a fatty acyl-[ACP] = an alpha-Kdo-(2-&gt;4)-alpha-Kdo-(2-&gt;6)-(acyl)-lipid IVA + holo-[ACP]</text>
        <dbReference type="Rhea" id="RHEA:69396"/>
        <dbReference type="Rhea" id="RHEA-COMP:9685"/>
        <dbReference type="Rhea" id="RHEA-COMP:14125"/>
        <dbReference type="ChEBI" id="CHEBI:64479"/>
        <dbReference type="ChEBI" id="CHEBI:138651"/>
        <dbReference type="ChEBI" id="CHEBI:176429"/>
        <dbReference type="ChEBI" id="CHEBI:176430"/>
        <dbReference type="EC" id="2.3.1.241"/>
    </reaction>
</comment>
<evidence type="ECO:0000256" key="5">
    <source>
        <dbReference type="ARBA" id="ARBA00022985"/>
    </source>
</evidence>
<proteinExistence type="inferred from homology"/>
<dbReference type="CDD" id="cd07984">
    <property type="entry name" value="LPLAT_LABLAT-like"/>
    <property type="match status" value="1"/>
</dbReference>
<dbReference type="GO" id="GO:0005886">
    <property type="term" value="C:plasma membrane"/>
    <property type="evidence" value="ECO:0007669"/>
    <property type="project" value="UniProtKB-SubCell"/>
</dbReference>
<evidence type="ECO:0000256" key="2">
    <source>
        <dbReference type="ARBA" id="ARBA00022519"/>
    </source>
</evidence>
<dbReference type="InterPro" id="IPR004960">
    <property type="entry name" value="LipA_acyltrans"/>
</dbReference>
<keyword evidence="3 9" id="KW-0808">Transferase</keyword>
<keyword evidence="2 9" id="KW-0997">Cell inner membrane</keyword>
<protein>
    <recommendedName>
        <fullName evidence="9">Lipid A biosynthesis acyltransferase</fullName>
        <ecNumber evidence="9">2.3.1.241</ecNumber>
    </recommendedName>
    <alternativeName>
        <fullName evidence="9">Kdo(2)-lipid IV(A) acyltransferase</fullName>
    </alternativeName>
</protein>
<dbReference type="Proteomes" id="UP000320404">
    <property type="component" value="Unassembled WGS sequence"/>
</dbReference>
<keyword evidence="7 9" id="KW-0472">Membrane</keyword>
<dbReference type="GO" id="GO:0008913">
    <property type="term" value="F:Kdo2-lipid IVA acyltransferase activity"/>
    <property type="evidence" value="ECO:0007669"/>
    <property type="project" value="UniProtKB-EC"/>
</dbReference>
<dbReference type="PANTHER" id="PTHR30606">
    <property type="entry name" value="LIPID A BIOSYNTHESIS LAUROYL ACYLTRANSFERASE"/>
    <property type="match status" value="1"/>
</dbReference>
<reference evidence="10 11" key="1">
    <citation type="submission" date="2019-02" db="EMBL/GenBank/DDBJ databases">
        <title>Prokaryotic population dynamics and viral predation in marine succession experiment using metagenomics: the confinement effect.</title>
        <authorList>
            <person name="Haro-Moreno J.M."/>
            <person name="Rodriguez-Valera F."/>
            <person name="Lopez-Perez M."/>
        </authorList>
    </citation>
    <scope>NUCLEOTIDE SEQUENCE [LARGE SCALE GENOMIC DNA]</scope>
    <source>
        <strain evidence="10">MED-G158</strain>
    </source>
</reference>
<evidence type="ECO:0000256" key="4">
    <source>
        <dbReference type="ARBA" id="ARBA00022692"/>
    </source>
</evidence>
<evidence type="ECO:0000256" key="1">
    <source>
        <dbReference type="ARBA" id="ARBA00022475"/>
    </source>
</evidence>